<evidence type="ECO:0000256" key="1">
    <source>
        <dbReference type="SAM" id="SignalP"/>
    </source>
</evidence>
<gene>
    <name evidence="2" type="ORF">HNQ55_003503</name>
</gene>
<accession>A0A7X0TV16</accession>
<keyword evidence="3" id="KW-1185">Reference proteome</keyword>
<evidence type="ECO:0008006" key="4">
    <source>
        <dbReference type="Google" id="ProtNLM"/>
    </source>
</evidence>
<dbReference type="EMBL" id="JACHHU010000042">
    <property type="protein sequence ID" value="MBB6544967.1"/>
    <property type="molecule type" value="Genomic_DNA"/>
</dbReference>
<evidence type="ECO:0000313" key="2">
    <source>
        <dbReference type="EMBL" id="MBB6544967.1"/>
    </source>
</evidence>
<keyword evidence="1" id="KW-0732">Signal</keyword>
<name>A0A7X0TV16_9GAMM</name>
<proteinExistence type="predicted"/>
<dbReference type="AlphaFoldDB" id="A0A7X0TV16"/>
<protein>
    <recommendedName>
        <fullName evidence="4">DUF4252 domain-containing protein</fullName>
    </recommendedName>
</protein>
<feature type="chain" id="PRO_5030518285" description="DUF4252 domain-containing protein" evidence="1">
    <location>
        <begin position="21"/>
        <end position="184"/>
    </location>
</feature>
<sequence length="184" mass="20767">MKFKTLSLACALTFNVYAHANTEWPSSICESSDLTTSIVDLAFCFDKKKLTRIQNIGGSIPTFTYTESNGGDISVGYIPSSIVTNDLHIKYKLSVQVFFQKLYEKSDEINNINAILNAYNINVENHIFMFQNNDVKAYAIIGKQRIDTIYITTPKSEFVYQITGDISLDKATEILSRIKLPIKI</sequence>
<reference evidence="2 3" key="1">
    <citation type="submission" date="2020-08" db="EMBL/GenBank/DDBJ databases">
        <title>Genomic Encyclopedia of Type Strains, Phase IV (KMG-IV): sequencing the most valuable type-strain genomes for metagenomic binning, comparative biology and taxonomic classification.</title>
        <authorList>
            <person name="Goeker M."/>
        </authorList>
    </citation>
    <scope>NUCLEOTIDE SEQUENCE [LARGE SCALE GENOMIC DNA]</scope>
    <source>
        <strain evidence="2 3">DSM 26287</strain>
    </source>
</reference>
<feature type="signal peptide" evidence="1">
    <location>
        <begin position="1"/>
        <end position="20"/>
    </location>
</feature>
<evidence type="ECO:0000313" key="3">
    <source>
        <dbReference type="Proteomes" id="UP000537141"/>
    </source>
</evidence>
<organism evidence="2 3">
    <name type="scientific">Thalassotalea piscium</name>
    <dbReference type="NCBI Taxonomy" id="1230533"/>
    <lineage>
        <taxon>Bacteria</taxon>
        <taxon>Pseudomonadati</taxon>
        <taxon>Pseudomonadota</taxon>
        <taxon>Gammaproteobacteria</taxon>
        <taxon>Alteromonadales</taxon>
        <taxon>Colwelliaceae</taxon>
        <taxon>Thalassotalea</taxon>
    </lineage>
</organism>
<comment type="caution">
    <text evidence="2">The sequence shown here is derived from an EMBL/GenBank/DDBJ whole genome shotgun (WGS) entry which is preliminary data.</text>
</comment>
<dbReference type="RefSeq" id="WP_184426576.1">
    <property type="nucleotide sequence ID" value="NZ_AP027362.1"/>
</dbReference>
<dbReference type="Proteomes" id="UP000537141">
    <property type="component" value="Unassembled WGS sequence"/>
</dbReference>